<dbReference type="PANTHER" id="PTHR22744">
    <property type="entry name" value="HELIX LOOP HELIX PROTEIN 21-RELATED"/>
    <property type="match status" value="1"/>
</dbReference>
<dbReference type="CDD" id="cd18186">
    <property type="entry name" value="BTB_POZ_ZBTB_KLHL-like"/>
    <property type="match status" value="1"/>
</dbReference>
<evidence type="ECO:0000313" key="3">
    <source>
        <dbReference type="Proteomes" id="UP000298663"/>
    </source>
</evidence>
<dbReference type="InterPro" id="IPR011333">
    <property type="entry name" value="SKP1/BTB/POZ_sf"/>
</dbReference>
<gene>
    <name evidence="2" type="ORF">L596_024980</name>
</gene>
<reference evidence="2 3" key="2">
    <citation type="journal article" date="2019" name="G3 (Bethesda)">
        <title>Hybrid Assembly of the Genome of the Entomopathogenic Nematode Steinernema carpocapsae Identifies the X-Chromosome.</title>
        <authorList>
            <person name="Serra L."/>
            <person name="Macchietto M."/>
            <person name="Macias-Munoz A."/>
            <person name="McGill C.J."/>
            <person name="Rodriguez I.M."/>
            <person name="Rodriguez B."/>
            <person name="Murad R."/>
            <person name="Mortazavi A."/>
        </authorList>
    </citation>
    <scope>NUCLEOTIDE SEQUENCE [LARGE SCALE GENOMIC DNA]</scope>
    <source>
        <strain evidence="2 3">ALL</strain>
    </source>
</reference>
<protein>
    <recommendedName>
        <fullName evidence="1">BTB domain-containing protein</fullName>
    </recommendedName>
</protein>
<evidence type="ECO:0000313" key="2">
    <source>
        <dbReference type="EMBL" id="TKR64453.1"/>
    </source>
</evidence>
<sequence length="305" mass="34204">MTNKGVIPFKFTDAHSQFVEIGDFEWKTNGSECGGVTSESDRCSMIGCYPKKGGRTVLYSCLAMGTLAAVNKTNQFSYHLWNGAFGNNFRWFCVHYEKQKVSKALAAVGHPKPKDAIGEVYVEIVDSLLVDLSDPENKLIEDFADAAKVKIEGHQLWLSKKVLGANSPFFAALFKNHFKRGTQDFYDVKDLGKLNLEKFLQFIGIVHGLQMPIDGASVGDLLELAVFFQCKMVLRHCENFLRTAPVSEVSLTEKLLLADHFKLNALMMETVYKMSNEELRKLRLPSGISPLVAALMAQKFRFMDP</sequence>
<reference evidence="2 3" key="1">
    <citation type="journal article" date="2015" name="Genome Biol.">
        <title>Comparative genomics of Steinernema reveals deeply conserved gene regulatory networks.</title>
        <authorList>
            <person name="Dillman A.R."/>
            <person name="Macchietto M."/>
            <person name="Porter C.F."/>
            <person name="Rogers A."/>
            <person name="Williams B."/>
            <person name="Antoshechkin I."/>
            <person name="Lee M.M."/>
            <person name="Goodwin Z."/>
            <person name="Lu X."/>
            <person name="Lewis E.E."/>
            <person name="Goodrich-Blair H."/>
            <person name="Stock S.P."/>
            <person name="Adams B.J."/>
            <person name="Sternberg P.W."/>
            <person name="Mortazavi A."/>
        </authorList>
    </citation>
    <scope>NUCLEOTIDE SEQUENCE [LARGE SCALE GENOMIC DNA]</scope>
    <source>
        <strain evidence="2 3">ALL</strain>
    </source>
</reference>
<dbReference type="InterPro" id="IPR000210">
    <property type="entry name" value="BTB/POZ_dom"/>
</dbReference>
<dbReference type="PROSITE" id="PS50097">
    <property type="entry name" value="BTB"/>
    <property type="match status" value="1"/>
</dbReference>
<dbReference type="STRING" id="34508.A0A4U5M7A3"/>
<name>A0A4U5M7A3_STECR</name>
<dbReference type="PANTHER" id="PTHR22744:SF13">
    <property type="entry name" value="BTB DOMAIN-CONTAINING PROTEIN"/>
    <property type="match status" value="1"/>
</dbReference>
<organism evidence="2 3">
    <name type="scientific">Steinernema carpocapsae</name>
    <name type="common">Entomopathogenic nematode</name>
    <dbReference type="NCBI Taxonomy" id="34508"/>
    <lineage>
        <taxon>Eukaryota</taxon>
        <taxon>Metazoa</taxon>
        <taxon>Ecdysozoa</taxon>
        <taxon>Nematoda</taxon>
        <taxon>Chromadorea</taxon>
        <taxon>Rhabditida</taxon>
        <taxon>Tylenchina</taxon>
        <taxon>Panagrolaimomorpha</taxon>
        <taxon>Strongyloidoidea</taxon>
        <taxon>Steinernematidae</taxon>
        <taxon>Steinernema</taxon>
    </lineage>
</organism>
<dbReference type="Pfam" id="PF00651">
    <property type="entry name" value="BTB"/>
    <property type="match status" value="1"/>
</dbReference>
<comment type="caution">
    <text evidence="2">The sequence shown here is derived from an EMBL/GenBank/DDBJ whole genome shotgun (WGS) entry which is preliminary data.</text>
</comment>
<keyword evidence="3" id="KW-1185">Reference proteome</keyword>
<feature type="domain" description="BTB" evidence="1">
    <location>
        <begin position="145"/>
        <end position="215"/>
    </location>
</feature>
<dbReference type="Proteomes" id="UP000298663">
    <property type="component" value="Unassembled WGS sequence"/>
</dbReference>
<dbReference type="SMART" id="SM00225">
    <property type="entry name" value="BTB"/>
    <property type="match status" value="1"/>
</dbReference>
<dbReference type="AlphaFoldDB" id="A0A4U5M7A3"/>
<dbReference type="EMBL" id="AZBU02000009">
    <property type="protein sequence ID" value="TKR64453.1"/>
    <property type="molecule type" value="Genomic_DNA"/>
</dbReference>
<dbReference type="Gene3D" id="3.30.710.10">
    <property type="entry name" value="Potassium Channel Kv1.1, Chain A"/>
    <property type="match status" value="1"/>
</dbReference>
<dbReference type="SUPFAM" id="SSF54695">
    <property type="entry name" value="POZ domain"/>
    <property type="match status" value="1"/>
</dbReference>
<proteinExistence type="predicted"/>
<evidence type="ECO:0000259" key="1">
    <source>
        <dbReference type="PROSITE" id="PS50097"/>
    </source>
</evidence>
<accession>A0A4U5M7A3</accession>